<dbReference type="InterPro" id="IPR019861">
    <property type="entry name" value="PorP/SprF_Bacteroidetes"/>
</dbReference>
<keyword evidence="2" id="KW-1185">Reference proteome</keyword>
<dbReference type="OrthoDB" id="626665at2"/>
<reference evidence="1 2" key="1">
    <citation type="submission" date="2019-03" db="EMBL/GenBank/DDBJ databases">
        <authorList>
            <person name="Kim M.K.M."/>
        </authorList>
    </citation>
    <scope>NUCLEOTIDE SEQUENCE [LARGE SCALE GENOMIC DNA]</scope>
    <source>
        <strain evidence="1 2">17J68-12</strain>
    </source>
</reference>
<dbReference type="EMBL" id="SJZI01000002">
    <property type="protein sequence ID" value="TCJ19001.1"/>
    <property type="molecule type" value="Genomic_DNA"/>
</dbReference>
<accession>A0A4R1BNF8</accession>
<protein>
    <submittedName>
        <fullName evidence="1">Type IX secretion system membrane protein PorP/SprF</fullName>
    </submittedName>
</protein>
<organism evidence="1 2">
    <name type="scientific">Flaviaesturariibacter flavus</name>
    <dbReference type="NCBI Taxonomy" id="2502780"/>
    <lineage>
        <taxon>Bacteria</taxon>
        <taxon>Pseudomonadati</taxon>
        <taxon>Bacteroidota</taxon>
        <taxon>Chitinophagia</taxon>
        <taxon>Chitinophagales</taxon>
        <taxon>Chitinophagaceae</taxon>
        <taxon>Flaviaestuariibacter</taxon>
    </lineage>
</organism>
<proteinExistence type="predicted"/>
<comment type="caution">
    <text evidence="1">The sequence shown here is derived from an EMBL/GenBank/DDBJ whole genome shotgun (WGS) entry which is preliminary data.</text>
</comment>
<gene>
    <name evidence="1" type="ORF">EPD60_00885</name>
</gene>
<sequence length="340" mass="37069">MNKHLCTALGLVASLAAAGQQRPHYTQYLLNQYIINPALTGIENYTDVKLSIRDQWVGLNGAPRTSYLTIHKPIGKQDYKPSPTGFAVPGENPRGEGYWDGYTASAPHAGIGLVLLNDRTGNLNCFSADVSYAYHLGLSPKLNLSAGFSGGISKMSYDRSKATPAVAGDVALGDVNVYLSKFRPDLNLGVYLYSSDFFAGISAQQVIPQKYVVADDATFNKGKLVPHLFGTAGYRFLLSEDINATPSVMVKYVAGAPLPMQYDLNLKLQYQDLLWLGGGYRVREGYSGMLGLNVGNTFNVSYSYDYSTTPINTASRGTHEIMIGFLIGNHYGDTCPRNIW</sequence>
<dbReference type="Pfam" id="PF11751">
    <property type="entry name" value="PorP_SprF"/>
    <property type="match status" value="1"/>
</dbReference>
<dbReference type="NCBIfam" id="TIGR03519">
    <property type="entry name" value="T9SS_PorP_fam"/>
    <property type="match status" value="1"/>
</dbReference>
<dbReference type="AlphaFoldDB" id="A0A4R1BNF8"/>
<evidence type="ECO:0000313" key="1">
    <source>
        <dbReference type="EMBL" id="TCJ19001.1"/>
    </source>
</evidence>
<evidence type="ECO:0000313" key="2">
    <source>
        <dbReference type="Proteomes" id="UP000295334"/>
    </source>
</evidence>
<dbReference type="RefSeq" id="WP_131445866.1">
    <property type="nucleotide sequence ID" value="NZ_SJZI01000002.1"/>
</dbReference>
<name>A0A4R1BNF8_9BACT</name>
<dbReference type="Proteomes" id="UP000295334">
    <property type="component" value="Unassembled WGS sequence"/>
</dbReference>